<protein>
    <submittedName>
        <fullName evidence="1">Uncharacterized protein</fullName>
    </submittedName>
</protein>
<dbReference type="Proteomes" id="UP000805704">
    <property type="component" value="Chromosome 24"/>
</dbReference>
<name>A0ACB7ES78_NIBAL</name>
<sequence>MRWKFGLIRVDAEFLFLETLPVLLAPLLSSETSIPYVLQPRGLMAAESRLCDSVEVGKKARVRGDGGKVRGRASGSRCWTAGLHPSQCHSRPVAHLHQKNVEVEGHWSYVACGNTRGILL</sequence>
<evidence type="ECO:0000313" key="2">
    <source>
        <dbReference type="Proteomes" id="UP000805704"/>
    </source>
</evidence>
<gene>
    <name evidence="1" type="ORF">GBF38_009085</name>
</gene>
<keyword evidence="2" id="KW-1185">Reference proteome</keyword>
<proteinExistence type="predicted"/>
<dbReference type="EMBL" id="CM024812">
    <property type="protein sequence ID" value="KAG8004696.1"/>
    <property type="molecule type" value="Genomic_DNA"/>
</dbReference>
<organism evidence="1 2">
    <name type="scientific">Nibea albiflora</name>
    <name type="common">Yellow drum</name>
    <name type="synonym">Corvina albiflora</name>
    <dbReference type="NCBI Taxonomy" id="240163"/>
    <lineage>
        <taxon>Eukaryota</taxon>
        <taxon>Metazoa</taxon>
        <taxon>Chordata</taxon>
        <taxon>Craniata</taxon>
        <taxon>Vertebrata</taxon>
        <taxon>Euteleostomi</taxon>
        <taxon>Actinopterygii</taxon>
        <taxon>Neopterygii</taxon>
        <taxon>Teleostei</taxon>
        <taxon>Neoteleostei</taxon>
        <taxon>Acanthomorphata</taxon>
        <taxon>Eupercaria</taxon>
        <taxon>Sciaenidae</taxon>
        <taxon>Nibea</taxon>
    </lineage>
</organism>
<evidence type="ECO:0000313" key="1">
    <source>
        <dbReference type="EMBL" id="KAG8004696.1"/>
    </source>
</evidence>
<comment type="caution">
    <text evidence="1">The sequence shown here is derived from an EMBL/GenBank/DDBJ whole genome shotgun (WGS) entry which is preliminary data.</text>
</comment>
<reference evidence="1" key="1">
    <citation type="submission" date="2020-04" db="EMBL/GenBank/DDBJ databases">
        <title>A chromosome-scale assembly and high-density genetic map of the yellow drum (Nibea albiflora) genome.</title>
        <authorList>
            <person name="Xu D."/>
            <person name="Zhang W."/>
            <person name="Chen R."/>
            <person name="Tan P."/>
            <person name="Wang L."/>
            <person name="Song H."/>
            <person name="Tian L."/>
            <person name="Zhu Q."/>
            <person name="Wang B."/>
        </authorList>
    </citation>
    <scope>NUCLEOTIDE SEQUENCE</scope>
    <source>
        <strain evidence="1">ZJHYS-2018</strain>
    </source>
</reference>
<accession>A0ACB7ES78</accession>